<evidence type="ECO:0000256" key="4">
    <source>
        <dbReference type="ARBA" id="ARBA00022857"/>
    </source>
</evidence>
<dbReference type="PANTHER" id="PTHR43775">
    <property type="entry name" value="FATTY ACID SYNTHASE"/>
    <property type="match status" value="1"/>
</dbReference>
<dbReference type="GO" id="GO:0016491">
    <property type="term" value="F:oxidoreductase activity"/>
    <property type="evidence" value="ECO:0007669"/>
    <property type="project" value="UniProtKB-KW"/>
</dbReference>
<feature type="region of interest" description="C-terminal hotdog fold" evidence="9">
    <location>
        <begin position="147"/>
        <end position="238"/>
    </location>
</feature>
<organism evidence="11 12">
    <name type="scientific">Rhynocoris fuscipes</name>
    <dbReference type="NCBI Taxonomy" id="488301"/>
    <lineage>
        <taxon>Eukaryota</taxon>
        <taxon>Metazoa</taxon>
        <taxon>Ecdysozoa</taxon>
        <taxon>Arthropoda</taxon>
        <taxon>Hexapoda</taxon>
        <taxon>Insecta</taxon>
        <taxon>Pterygota</taxon>
        <taxon>Neoptera</taxon>
        <taxon>Paraneoptera</taxon>
        <taxon>Hemiptera</taxon>
        <taxon>Heteroptera</taxon>
        <taxon>Panheteroptera</taxon>
        <taxon>Cimicomorpha</taxon>
        <taxon>Reduviidae</taxon>
        <taxon>Harpactorinae</taxon>
        <taxon>Harpactorini</taxon>
        <taxon>Rhynocoris</taxon>
    </lineage>
</organism>
<keyword evidence="2" id="KW-0444">Lipid biosynthesis</keyword>
<evidence type="ECO:0000256" key="3">
    <source>
        <dbReference type="ARBA" id="ARBA00022832"/>
    </source>
</evidence>
<gene>
    <name evidence="11" type="ORF">O3M35_011396</name>
</gene>
<accession>A0AAW1D289</accession>
<evidence type="ECO:0000256" key="7">
    <source>
        <dbReference type="ARBA" id="ARBA00023160"/>
    </source>
</evidence>
<evidence type="ECO:0000256" key="6">
    <source>
        <dbReference type="ARBA" id="ARBA00023098"/>
    </source>
</evidence>
<dbReference type="PANTHER" id="PTHR43775:SF7">
    <property type="entry name" value="FATTY ACID SYNTHASE"/>
    <property type="match status" value="1"/>
</dbReference>
<keyword evidence="1" id="KW-0596">Phosphopantetheine</keyword>
<keyword evidence="8" id="KW-0511">Multifunctional enzyme</keyword>
<dbReference type="PROSITE" id="PS52019">
    <property type="entry name" value="PKS_MFAS_DH"/>
    <property type="match status" value="1"/>
</dbReference>
<keyword evidence="3" id="KW-0276">Fatty acid metabolism</keyword>
<feature type="domain" description="PKS/mFAS DH" evidence="10">
    <location>
        <begin position="10"/>
        <end position="238"/>
    </location>
</feature>
<dbReference type="InterPro" id="IPR050091">
    <property type="entry name" value="PKS_NRPS_Biosynth_Enz"/>
</dbReference>
<evidence type="ECO:0000256" key="8">
    <source>
        <dbReference type="ARBA" id="ARBA00023268"/>
    </source>
</evidence>
<reference evidence="11 12" key="1">
    <citation type="submission" date="2022-12" db="EMBL/GenBank/DDBJ databases">
        <title>Chromosome-level genome assembly of true bugs.</title>
        <authorList>
            <person name="Ma L."/>
            <person name="Li H."/>
        </authorList>
    </citation>
    <scope>NUCLEOTIDE SEQUENCE [LARGE SCALE GENOMIC DNA]</scope>
    <source>
        <strain evidence="11">Lab_2022b</strain>
    </source>
</reference>
<feature type="active site" description="Proton acceptor; for dehydratase activity" evidence="9">
    <location>
        <position position="46"/>
    </location>
</feature>
<feature type="active site" description="Proton donor; for dehydratase activity" evidence="9">
    <location>
        <position position="197"/>
    </location>
</feature>
<keyword evidence="6" id="KW-0443">Lipid metabolism</keyword>
<dbReference type="Proteomes" id="UP001461498">
    <property type="component" value="Unassembled WGS sequence"/>
</dbReference>
<sequence length="238" mass="27218">MISSMIILDHSVDWKPDGYFKNASKFAESIVTVDLTNNTYKYLTGHVIDDRTLFPATGYLVIVWETFAELNKTPKNKFPVLFQDVHFVRATIMPKSGTVNFLVNIFVGSGKFEVCENGSIVAYGYIKSCEGLDIDRYQINDPEDQLINMELNQNEFYKEFKLRGYQHDDLFKAVLKSDIDGNTAVIEWKDNWVTFIDGLLQFCIMFGNSRNLCLPSSIKKIIIDPIQHSSLAKDEQSI</sequence>
<dbReference type="Pfam" id="PF21089">
    <property type="entry name" value="PKS_DH_N"/>
    <property type="match status" value="1"/>
</dbReference>
<evidence type="ECO:0000259" key="10">
    <source>
        <dbReference type="PROSITE" id="PS52019"/>
    </source>
</evidence>
<evidence type="ECO:0000256" key="1">
    <source>
        <dbReference type="ARBA" id="ARBA00022450"/>
    </source>
</evidence>
<dbReference type="AlphaFoldDB" id="A0AAW1D289"/>
<dbReference type="Gene3D" id="3.10.129.110">
    <property type="entry name" value="Polyketide synthase dehydratase"/>
    <property type="match status" value="1"/>
</dbReference>
<keyword evidence="4" id="KW-0521">NADP</keyword>
<dbReference type="EMBL" id="JAPXFL010000008">
    <property type="protein sequence ID" value="KAK9502674.1"/>
    <property type="molecule type" value="Genomic_DNA"/>
</dbReference>
<keyword evidence="7" id="KW-0275">Fatty acid biosynthesis</keyword>
<comment type="caution">
    <text evidence="11">The sequence shown here is derived from an EMBL/GenBank/DDBJ whole genome shotgun (WGS) entry which is preliminary data.</text>
</comment>
<dbReference type="InterPro" id="IPR049900">
    <property type="entry name" value="PKS_mFAS_DH"/>
</dbReference>
<dbReference type="InterPro" id="IPR042104">
    <property type="entry name" value="PKS_dehydratase_sf"/>
</dbReference>
<name>A0AAW1D289_9HEMI</name>
<keyword evidence="12" id="KW-1185">Reference proteome</keyword>
<keyword evidence="5" id="KW-0560">Oxidoreductase</keyword>
<proteinExistence type="predicted"/>
<protein>
    <recommendedName>
        <fullName evidence="10">PKS/mFAS DH domain-containing protein</fullName>
    </recommendedName>
</protein>
<evidence type="ECO:0000313" key="12">
    <source>
        <dbReference type="Proteomes" id="UP001461498"/>
    </source>
</evidence>
<feature type="region of interest" description="N-terminal hotdog fold" evidence="9">
    <location>
        <begin position="10"/>
        <end position="133"/>
    </location>
</feature>
<dbReference type="InterPro" id="IPR049552">
    <property type="entry name" value="PKS_DH_N"/>
</dbReference>
<evidence type="ECO:0000256" key="5">
    <source>
        <dbReference type="ARBA" id="ARBA00023002"/>
    </source>
</evidence>
<dbReference type="GO" id="GO:0006633">
    <property type="term" value="P:fatty acid biosynthetic process"/>
    <property type="evidence" value="ECO:0007669"/>
    <property type="project" value="UniProtKB-KW"/>
</dbReference>
<evidence type="ECO:0000313" key="11">
    <source>
        <dbReference type="EMBL" id="KAK9502674.1"/>
    </source>
</evidence>
<evidence type="ECO:0000256" key="9">
    <source>
        <dbReference type="PROSITE-ProRule" id="PRU01363"/>
    </source>
</evidence>
<evidence type="ECO:0000256" key="2">
    <source>
        <dbReference type="ARBA" id="ARBA00022516"/>
    </source>
</evidence>
<dbReference type="GO" id="GO:0004312">
    <property type="term" value="F:fatty acid synthase activity"/>
    <property type="evidence" value="ECO:0007669"/>
    <property type="project" value="TreeGrafter"/>
</dbReference>